<proteinExistence type="predicted"/>
<dbReference type="Gene3D" id="2.120.10.30">
    <property type="entry name" value="TolB, C-terminal domain"/>
    <property type="match status" value="1"/>
</dbReference>
<accession>A0A382RIU2</accession>
<sequence length="149" mass="16318">MKAKYLKTIGIKTNQPVGRGFLFPYDVTFDSSGMIYALNRGRISQGLGTRIQIFDYDEEWYGEFGEGSGTGPLNFLIPVATAFNSKDELFVSDEGSGEVKVFSQKGIPLYQVGGESGKWGCELMGPSGIAFDADDNLYVTERSASRLTK</sequence>
<reference evidence="1" key="1">
    <citation type="submission" date="2018-05" db="EMBL/GenBank/DDBJ databases">
        <authorList>
            <person name="Lanie J.A."/>
            <person name="Ng W.-L."/>
            <person name="Kazmierczak K.M."/>
            <person name="Andrzejewski T.M."/>
            <person name="Davidsen T.M."/>
            <person name="Wayne K.J."/>
            <person name="Tettelin H."/>
            <person name="Glass J.I."/>
            <person name="Rusch D."/>
            <person name="Podicherti R."/>
            <person name="Tsui H.-C.T."/>
            <person name="Winkler M.E."/>
        </authorList>
    </citation>
    <scope>NUCLEOTIDE SEQUENCE</scope>
</reference>
<dbReference type="PANTHER" id="PTHR24104:SF25">
    <property type="entry name" value="PROTEIN LIN-41"/>
    <property type="match status" value="1"/>
</dbReference>
<protein>
    <recommendedName>
        <fullName evidence="2">SMP-30/Gluconolactonase/LRE-like region domain-containing protein</fullName>
    </recommendedName>
</protein>
<dbReference type="EMBL" id="UINC01121698">
    <property type="protein sequence ID" value="SVC97047.1"/>
    <property type="molecule type" value="Genomic_DNA"/>
</dbReference>
<organism evidence="1">
    <name type="scientific">marine metagenome</name>
    <dbReference type="NCBI Taxonomy" id="408172"/>
    <lineage>
        <taxon>unclassified sequences</taxon>
        <taxon>metagenomes</taxon>
        <taxon>ecological metagenomes</taxon>
    </lineage>
</organism>
<dbReference type="AlphaFoldDB" id="A0A382RIU2"/>
<gene>
    <name evidence="1" type="ORF">METZ01_LOCUS349901</name>
</gene>
<dbReference type="InterPro" id="IPR011042">
    <property type="entry name" value="6-blade_b-propeller_TolB-like"/>
</dbReference>
<evidence type="ECO:0008006" key="2">
    <source>
        <dbReference type="Google" id="ProtNLM"/>
    </source>
</evidence>
<dbReference type="InterPro" id="IPR050952">
    <property type="entry name" value="TRIM-NHL_E3_ligases"/>
</dbReference>
<dbReference type="GO" id="GO:0008270">
    <property type="term" value="F:zinc ion binding"/>
    <property type="evidence" value="ECO:0007669"/>
    <property type="project" value="UniProtKB-KW"/>
</dbReference>
<feature type="non-terminal residue" evidence="1">
    <location>
        <position position="149"/>
    </location>
</feature>
<evidence type="ECO:0000313" key="1">
    <source>
        <dbReference type="EMBL" id="SVC97047.1"/>
    </source>
</evidence>
<dbReference type="SUPFAM" id="SSF101898">
    <property type="entry name" value="NHL repeat"/>
    <property type="match status" value="1"/>
</dbReference>
<name>A0A382RIU2_9ZZZZ</name>
<dbReference type="PANTHER" id="PTHR24104">
    <property type="entry name" value="E3 UBIQUITIN-PROTEIN LIGASE NHLRC1-RELATED"/>
    <property type="match status" value="1"/>
</dbReference>